<organism evidence="1 2">
    <name type="scientific">Chitinophaga oryziterrae</name>
    <dbReference type="NCBI Taxonomy" id="1031224"/>
    <lineage>
        <taxon>Bacteria</taxon>
        <taxon>Pseudomonadati</taxon>
        <taxon>Bacteroidota</taxon>
        <taxon>Chitinophagia</taxon>
        <taxon>Chitinophagales</taxon>
        <taxon>Chitinophagaceae</taxon>
        <taxon>Chitinophaga</taxon>
    </lineage>
</organism>
<dbReference type="Proteomes" id="UP000468388">
    <property type="component" value="Unassembled WGS sequence"/>
</dbReference>
<proteinExistence type="predicted"/>
<evidence type="ECO:0000313" key="2">
    <source>
        <dbReference type="Proteomes" id="UP000468388"/>
    </source>
</evidence>
<gene>
    <name evidence="1" type="ORF">GO495_31165</name>
</gene>
<name>A0A6N8JL00_9BACT</name>
<protein>
    <recommendedName>
        <fullName evidence="3">Outer membrane protein beta-barrel domain-containing protein</fullName>
    </recommendedName>
</protein>
<reference evidence="1 2" key="1">
    <citation type="submission" date="2019-12" db="EMBL/GenBank/DDBJ databases">
        <title>The draft genomic sequence of strain Chitinophaga oryziterrae JCM 16595.</title>
        <authorList>
            <person name="Zhang X."/>
        </authorList>
    </citation>
    <scope>NUCLEOTIDE SEQUENCE [LARGE SCALE GENOMIC DNA]</scope>
    <source>
        <strain evidence="1 2">JCM 16595</strain>
    </source>
</reference>
<dbReference type="EMBL" id="WRXO01000016">
    <property type="protein sequence ID" value="MVT45089.1"/>
    <property type="molecule type" value="Genomic_DNA"/>
</dbReference>
<keyword evidence="2" id="KW-1185">Reference proteome</keyword>
<evidence type="ECO:0008006" key="3">
    <source>
        <dbReference type="Google" id="ProtNLM"/>
    </source>
</evidence>
<evidence type="ECO:0000313" key="1">
    <source>
        <dbReference type="EMBL" id="MVT45089.1"/>
    </source>
</evidence>
<dbReference type="RefSeq" id="WP_344812845.1">
    <property type="nucleotide sequence ID" value="NZ_BAAAZB010000016.1"/>
</dbReference>
<comment type="caution">
    <text evidence="1">The sequence shown here is derived from an EMBL/GenBank/DDBJ whole genome shotgun (WGS) entry which is preliminary data.</text>
</comment>
<accession>A0A6N8JL00</accession>
<dbReference type="AlphaFoldDB" id="A0A6N8JL00"/>
<sequence>MSFYEGYAQRPLPPPVQVNGMQKILVEENNKTGTKDTIKQGSFIKLWFRSEEKRVMEQPLIRSDFNRHTYYVESNLVAITDSALIFVKRPPFIPLPIPLHLGSLDFDTVKIADITSFRALNRTIDGAVKGAVMMPTMSFMPEYFTSFPGMLFMMPSMQIGTTFFGDAVFRFHRMNRQHPHFRLTVGEMPADSMYYIKRRKLLNEKDYEWEIERLERYDKMYDRIKHDLSDQILDEFVGNRIISVSLGSMFVAGYAKGAQDLNTRVNISERKFVFGLSSEHFISQRHRVGIEIQMNRTEKFTSLTSGSSSMHITGSTGMILSNFAYIKFGLGGLYNERYKGRLRAQIAALDADIVSEADDENIGFIRSKRAFLRTKLTAEPKPYFMFGAGAVNTTLIRFKGSMSSGMNTTDYSQQKFSLEAGPGIFSRLGRRLTYDMSVKYLWSPDYTPSIGGLTSYSGVRLQFNVGYMVGASFVRMRRQLRAISTNRE</sequence>